<organism evidence="2 3">
    <name type="scientific">Metapseudomonas furukawaii</name>
    <name type="common">Pseudomonas furukawaii</name>
    <dbReference type="NCBI Taxonomy" id="1149133"/>
    <lineage>
        <taxon>Bacteria</taxon>
        <taxon>Pseudomonadati</taxon>
        <taxon>Pseudomonadota</taxon>
        <taxon>Gammaproteobacteria</taxon>
        <taxon>Pseudomonadales</taxon>
        <taxon>Pseudomonadaceae</taxon>
        <taxon>Metapseudomonas</taxon>
    </lineage>
</organism>
<reference evidence="2 3" key="2">
    <citation type="journal article" date="2017" name="Int. J. Syst. Evol. Microbiol.">
        <title>Pseudomonas furukawaii sp. nov., a polychlorinated biphenyl-degrading bacterium isolated from biphenyl-contaminated soil in Japan.</title>
        <authorList>
            <person name="Kimura N."/>
            <person name="Watanabe T."/>
            <person name="Suenaga H."/>
            <person name="Fujihara H."/>
            <person name="Futagami T."/>
            <person name="Goto M."/>
            <person name="Hanada S."/>
            <person name="Hirose J."/>
        </authorList>
    </citation>
    <scope>NUCLEOTIDE SEQUENCE [LARGE SCALE GENOMIC DNA]</scope>
    <source>
        <strain evidence="3">DSM 10086 / NBRC 110670 / KF707</strain>
    </source>
</reference>
<dbReference type="AlphaFoldDB" id="A0AAD1BX86"/>
<dbReference type="EMBL" id="AP014862">
    <property type="protein sequence ID" value="BAU72872.1"/>
    <property type="molecule type" value="Genomic_DNA"/>
</dbReference>
<dbReference type="Proteomes" id="UP000218554">
    <property type="component" value="Chromosome"/>
</dbReference>
<gene>
    <name evidence="2" type="ORF">KF707C_11840</name>
</gene>
<accession>A0AAD1BX86</accession>
<protein>
    <submittedName>
        <fullName evidence="2">Uncharacterized protein</fullName>
    </submittedName>
</protein>
<dbReference type="KEGG" id="pfuw:KF707C_11840"/>
<evidence type="ECO:0000313" key="2">
    <source>
        <dbReference type="EMBL" id="BAU72872.1"/>
    </source>
</evidence>
<evidence type="ECO:0000256" key="1">
    <source>
        <dbReference type="SAM" id="MobiDB-lite"/>
    </source>
</evidence>
<proteinExistence type="predicted"/>
<reference evidence="3" key="1">
    <citation type="submission" date="2015-05" db="EMBL/GenBank/DDBJ databases">
        <title>Draft genome sequencing of a biphenyl-degrading bacterium, Pseudomonas balearica KF707 (=NBRC110670).</title>
        <authorList>
            <person name="Kimura N."/>
            <person name="Hirose J."/>
            <person name="Watanabe T."/>
            <person name="Suenaga H."/>
            <person name="Fujihara H."/>
            <person name="Noguchi M."/>
            <person name="Hashimoto M."/>
            <person name="Shimodaira J."/>
            <person name="Tsuchikane K."/>
            <person name="Hosoyama A."/>
            <person name="Yamazoe A."/>
            <person name="Fujita N."/>
            <person name="Furukawa K."/>
        </authorList>
    </citation>
    <scope>NUCLEOTIDE SEQUENCE [LARGE SCALE GENOMIC DNA]</scope>
    <source>
        <strain evidence="3">DSM 10086 / NBRC 110670 / KF707</strain>
    </source>
</reference>
<feature type="compositionally biased region" description="Basic and acidic residues" evidence="1">
    <location>
        <begin position="59"/>
        <end position="69"/>
    </location>
</feature>
<keyword evidence="3" id="KW-1185">Reference proteome</keyword>
<name>A0AAD1BX86_METFU</name>
<evidence type="ECO:0000313" key="3">
    <source>
        <dbReference type="Proteomes" id="UP000218554"/>
    </source>
</evidence>
<sequence>MFSGLRLFPPIAGHSSNGQGGRHPSNGPYPSGATSTAKAAIQLVPSDDVAARTLAKNRPHPENNKRAVP</sequence>
<feature type="region of interest" description="Disordered" evidence="1">
    <location>
        <begin position="1"/>
        <end position="69"/>
    </location>
</feature>